<dbReference type="InterPro" id="IPR035985">
    <property type="entry name" value="Ubiquitin-activating_enz"/>
</dbReference>
<evidence type="ECO:0000256" key="1">
    <source>
        <dbReference type="ARBA" id="ARBA00005339"/>
    </source>
</evidence>
<evidence type="ECO:0000256" key="3">
    <source>
        <dbReference type="ARBA" id="ARBA00022723"/>
    </source>
</evidence>
<dbReference type="InterPro" id="IPR045886">
    <property type="entry name" value="ThiF/MoeB/HesA"/>
</dbReference>
<dbReference type="PANTHER" id="PTHR10953:SF9">
    <property type="entry name" value="UBIQUITIN-LIKE MODIFIER-ACTIVATING ENZYME 5"/>
    <property type="match status" value="1"/>
</dbReference>
<evidence type="ECO:0000256" key="5">
    <source>
        <dbReference type="ARBA" id="ARBA00022786"/>
    </source>
</evidence>
<evidence type="ECO:0000256" key="2">
    <source>
        <dbReference type="ARBA" id="ARBA00016279"/>
    </source>
</evidence>
<dbReference type="InterPro" id="IPR029752">
    <property type="entry name" value="D-isomer_DH_CS1"/>
</dbReference>
<gene>
    <name evidence="9" type="ORF">EGYM00163_LOCUS25042</name>
</gene>
<proteinExistence type="inferred from homology"/>
<dbReference type="CDD" id="cd00757">
    <property type="entry name" value="ThiF_MoeB_HesA_family"/>
    <property type="match status" value="1"/>
</dbReference>
<evidence type="ECO:0000259" key="8">
    <source>
        <dbReference type="Pfam" id="PF00899"/>
    </source>
</evidence>
<dbReference type="InterPro" id="IPR000594">
    <property type="entry name" value="ThiF_NAD_FAD-bd"/>
</dbReference>
<feature type="domain" description="THIF-type NAD/FAD binding fold" evidence="8">
    <location>
        <begin position="6"/>
        <end position="245"/>
    </location>
</feature>
<dbReference type="AlphaFoldDB" id="A0A7S4D2A9"/>
<evidence type="ECO:0000256" key="6">
    <source>
        <dbReference type="ARBA" id="ARBA00022833"/>
    </source>
</evidence>
<keyword evidence="6" id="KW-0862">Zinc</keyword>
<dbReference type="GO" id="GO:0005524">
    <property type="term" value="F:ATP binding"/>
    <property type="evidence" value="ECO:0007669"/>
    <property type="project" value="UniProtKB-KW"/>
</dbReference>
<dbReference type="Pfam" id="PF00899">
    <property type="entry name" value="ThiF"/>
    <property type="match status" value="1"/>
</dbReference>
<dbReference type="GO" id="GO:0071566">
    <property type="term" value="F:UFM1 activating enzyme activity"/>
    <property type="evidence" value="ECO:0007669"/>
    <property type="project" value="TreeGrafter"/>
</dbReference>
<dbReference type="Gene3D" id="3.40.50.720">
    <property type="entry name" value="NAD(P)-binding Rossmann-like Domain"/>
    <property type="match status" value="1"/>
</dbReference>
<dbReference type="EMBL" id="HBJA01071238">
    <property type="protein sequence ID" value="CAE0813891.1"/>
    <property type="molecule type" value="Transcribed_RNA"/>
</dbReference>
<dbReference type="GO" id="GO:0005829">
    <property type="term" value="C:cytosol"/>
    <property type="evidence" value="ECO:0007669"/>
    <property type="project" value="TreeGrafter"/>
</dbReference>
<organism evidence="9">
    <name type="scientific">Eutreptiella gymnastica</name>
    <dbReference type="NCBI Taxonomy" id="73025"/>
    <lineage>
        <taxon>Eukaryota</taxon>
        <taxon>Discoba</taxon>
        <taxon>Euglenozoa</taxon>
        <taxon>Euglenida</taxon>
        <taxon>Spirocuta</taxon>
        <taxon>Euglenophyceae</taxon>
        <taxon>Eutreptiales</taxon>
        <taxon>Eutreptiaceae</taxon>
        <taxon>Eutreptiella</taxon>
    </lineage>
</organism>
<sequence length="345" mass="37390">MGVVPEYERIRDKTVAVVGVGGVGAVVTEMLTRCGIGKLLLWDYDRVELANMNRLFFTPDQAGMTKVDAAMQTLRKINPDVDFEGHHYNMTTVENFEHFCGRIRAGAKMPHTCSSGSVDLIVSCVDNFEARVAINQACLECDQTWMESGVSENAISGHIQLMIPGATPCYQCFPPVIVAEGLPPVKREGVCAASLPTTMGIVAGLLAQNALKYLLGFGDVTHYLGYDALRDHFPTLPLKANPECTNGCCVARQAEYRAFVKRNAAQAVARHAPVPQPAPEADNEWGIVVDEVFEGELLAVADGCGLEYAFVRAAEPPEEPQVEETVQVSNESVSELAAMLQASLK</sequence>
<dbReference type="GO" id="GO:0071569">
    <property type="term" value="P:protein ufmylation"/>
    <property type="evidence" value="ECO:0007669"/>
    <property type="project" value="TreeGrafter"/>
</dbReference>
<evidence type="ECO:0000256" key="4">
    <source>
        <dbReference type="ARBA" id="ARBA00022741"/>
    </source>
</evidence>
<dbReference type="FunFam" id="3.40.50.720:FF:000531">
    <property type="entry name" value="NAD/FAD dependent dehydrogenase, putative"/>
    <property type="match status" value="1"/>
</dbReference>
<dbReference type="PANTHER" id="PTHR10953">
    <property type="entry name" value="UBIQUITIN-ACTIVATING ENZYME E1"/>
    <property type="match status" value="1"/>
</dbReference>
<protein>
    <recommendedName>
        <fullName evidence="2">Ubiquitin-like modifier-activating enzyme 5</fullName>
    </recommendedName>
</protein>
<dbReference type="GO" id="GO:0046872">
    <property type="term" value="F:metal ion binding"/>
    <property type="evidence" value="ECO:0007669"/>
    <property type="project" value="UniProtKB-KW"/>
</dbReference>
<comment type="similarity">
    <text evidence="1">Belongs to the ubiquitin-activating E1 family. UBA5 subfamily.</text>
</comment>
<evidence type="ECO:0000256" key="7">
    <source>
        <dbReference type="ARBA" id="ARBA00022840"/>
    </source>
</evidence>
<keyword evidence="5" id="KW-0833">Ubl conjugation pathway</keyword>
<reference evidence="9" key="1">
    <citation type="submission" date="2021-01" db="EMBL/GenBank/DDBJ databases">
        <authorList>
            <person name="Corre E."/>
            <person name="Pelletier E."/>
            <person name="Niang G."/>
            <person name="Scheremetjew M."/>
            <person name="Finn R."/>
            <person name="Kale V."/>
            <person name="Holt S."/>
            <person name="Cochrane G."/>
            <person name="Meng A."/>
            <person name="Brown T."/>
            <person name="Cohen L."/>
        </authorList>
    </citation>
    <scope>NUCLEOTIDE SEQUENCE</scope>
    <source>
        <strain evidence="9">CCMP1594</strain>
    </source>
</reference>
<evidence type="ECO:0000313" key="9">
    <source>
        <dbReference type="EMBL" id="CAE0813891.1"/>
    </source>
</evidence>
<keyword evidence="3" id="KW-0479">Metal-binding</keyword>
<keyword evidence="4" id="KW-0547">Nucleotide-binding</keyword>
<dbReference type="PROSITE" id="PS00065">
    <property type="entry name" value="D_2_HYDROXYACID_DH_1"/>
    <property type="match status" value="1"/>
</dbReference>
<keyword evidence="7" id="KW-0067">ATP-binding</keyword>
<accession>A0A7S4D2A9</accession>
<dbReference type="SUPFAM" id="SSF69572">
    <property type="entry name" value="Activating enzymes of the ubiquitin-like proteins"/>
    <property type="match status" value="1"/>
</dbReference>
<name>A0A7S4D2A9_9EUGL</name>